<proteinExistence type="predicted"/>
<dbReference type="InterPro" id="IPR011008">
    <property type="entry name" value="Dimeric_a/b-barrel"/>
</dbReference>
<feature type="compositionally biased region" description="Low complexity" evidence="2">
    <location>
        <begin position="54"/>
        <end position="64"/>
    </location>
</feature>
<keyword evidence="6" id="KW-1185">Reference proteome</keyword>
<dbReference type="InterPro" id="IPR044662">
    <property type="entry name" value="HS1/DABB1-like"/>
</dbReference>
<evidence type="ECO:0000313" key="6">
    <source>
        <dbReference type="Proteomes" id="UP001287286"/>
    </source>
</evidence>
<evidence type="ECO:0000259" key="4">
    <source>
        <dbReference type="PROSITE" id="PS51502"/>
    </source>
</evidence>
<name>A0ABR0CCW7_PURLI</name>
<dbReference type="PANTHER" id="PTHR33178:SF10">
    <property type="entry name" value="STRESS-RESPONSE A_B BARREL DOMAIN-CONTAINING PROTEIN"/>
    <property type="match status" value="1"/>
</dbReference>
<feature type="chain" id="PRO_5045870245" description="Stress-response A/B barrel domain-containing protein" evidence="3">
    <location>
        <begin position="23"/>
        <end position="468"/>
    </location>
</feature>
<dbReference type="Proteomes" id="UP001287286">
    <property type="component" value="Unassembled WGS sequence"/>
</dbReference>
<dbReference type="PROSITE" id="PS51502">
    <property type="entry name" value="S_R_A_B_BARREL"/>
    <property type="match status" value="1"/>
</dbReference>
<comment type="caution">
    <text evidence="5">The sequence shown here is derived from an EMBL/GenBank/DDBJ whole genome shotgun (WGS) entry which is preliminary data.</text>
</comment>
<protein>
    <recommendedName>
        <fullName evidence="4">Stress-response A/B barrel domain-containing protein</fullName>
    </recommendedName>
</protein>
<comment type="subunit">
    <text evidence="1">Homodimer.</text>
</comment>
<accession>A0ABR0CCW7</accession>
<keyword evidence="3" id="KW-0732">Signal</keyword>
<reference evidence="5 6" key="1">
    <citation type="journal article" date="2024" name="Microbiol. Resour. Announc.">
        <title>Genome annotations for the ascomycete fungi Trichoderma harzianum, Trichoderma aggressivum, and Purpureocillium lilacinum.</title>
        <authorList>
            <person name="Beijen E.P.W."/>
            <person name="Ohm R.A."/>
        </authorList>
    </citation>
    <scope>NUCLEOTIDE SEQUENCE [LARGE SCALE GENOMIC DNA]</scope>
    <source>
        <strain evidence="5 6">CBS 150709</strain>
    </source>
</reference>
<dbReference type="Pfam" id="PF07876">
    <property type="entry name" value="Dabb"/>
    <property type="match status" value="1"/>
</dbReference>
<feature type="domain" description="Stress-response A/B barrel" evidence="4">
    <location>
        <begin position="361"/>
        <end position="463"/>
    </location>
</feature>
<dbReference type="PANTHER" id="PTHR33178">
    <property type="match status" value="1"/>
</dbReference>
<dbReference type="SUPFAM" id="SSF54909">
    <property type="entry name" value="Dimeric alpha+beta barrel"/>
    <property type="match status" value="1"/>
</dbReference>
<dbReference type="Gene3D" id="3.30.70.100">
    <property type="match status" value="1"/>
</dbReference>
<organism evidence="5 6">
    <name type="scientific">Purpureocillium lilacinum</name>
    <name type="common">Paecilomyces lilacinus</name>
    <dbReference type="NCBI Taxonomy" id="33203"/>
    <lineage>
        <taxon>Eukaryota</taxon>
        <taxon>Fungi</taxon>
        <taxon>Dikarya</taxon>
        <taxon>Ascomycota</taxon>
        <taxon>Pezizomycotina</taxon>
        <taxon>Sordariomycetes</taxon>
        <taxon>Hypocreomycetidae</taxon>
        <taxon>Hypocreales</taxon>
        <taxon>Ophiocordycipitaceae</taxon>
        <taxon>Purpureocillium</taxon>
    </lineage>
</organism>
<evidence type="ECO:0000256" key="1">
    <source>
        <dbReference type="ARBA" id="ARBA00011738"/>
    </source>
</evidence>
<gene>
    <name evidence="5" type="ORF">Purlil1_1520</name>
</gene>
<feature type="region of interest" description="Disordered" evidence="2">
    <location>
        <begin position="54"/>
        <end position="78"/>
    </location>
</feature>
<sequence>MMSPKFCNFLAVVLMLLGLVSAASSVAPAKTTAHVTTTHTTTVVVTRTTHATTKASVTASVTGTNKKKEAATSTSTAKSAGNKVADATLITVSLAAGLVTFGLLDSRSQAWERQSSLHRAGIESEVGYVVAGGHGQRSYHNGGMMEPVTNSKANSTTPKAALRQSQIHLPRASPSSWLWDAPVETNDCSVGWRRGSSGPRASHVEHACDSCKMTMGHRGHWQGQARLAHRGVQAPRPTTADKTRGGRRNKERNTARSGQHAGHLETELDSSRFNTAATVVFATARVPVGSHLLRHTLHARHVSASRCGRDKPATEAASICIGTSRLRVRLNTTSMCTAKMLRFWKTRTAPSKAEAQTTRPLVHVVLFQFKAQLTLEQRKECCSQMLRLKDKCLHPTSSRPYIRSSVGGLDSSIEQRQDGITHAFVVEFDSVEDRDYYVQRDPMHKAFVESMLPKLEKAQIIDFSPGVF</sequence>
<evidence type="ECO:0000256" key="3">
    <source>
        <dbReference type="SAM" id="SignalP"/>
    </source>
</evidence>
<dbReference type="SMART" id="SM00886">
    <property type="entry name" value="Dabb"/>
    <property type="match status" value="1"/>
</dbReference>
<feature type="signal peptide" evidence="3">
    <location>
        <begin position="1"/>
        <end position="22"/>
    </location>
</feature>
<evidence type="ECO:0000313" key="5">
    <source>
        <dbReference type="EMBL" id="KAK4094029.1"/>
    </source>
</evidence>
<dbReference type="EMBL" id="JAWRVI010000004">
    <property type="protein sequence ID" value="KAK4094029.1"/>
    <property type="molecule type" value="Genomic_DNA"/>
</dbReference>
<evidence type="ECO:0000256" key="2">
    <source>
        <dbReference type="SAM" id="MobiDB-lite"/>
    </source>
</evidence>
<feature type="region of interest" description="Disordered" evidence="2">
    <location>
        <begin position="227"/>
        <end position="269"/>
    </location>
</feature>
<dbReference type="InterPro" id="IPR013097">
    <property type="entry name" value="Dabb"/>
</dbReference>